<dbReference type="InterPro" id="IPR014132">
    <property type="entry name" value="PdaB-like"/>
</dbReference>
<sequence length="259" mass="29753">MEKVIKKKIIKKGIISLILVTVVIFTYITLGNGNFLVDSKVQKKVPIYSVETSEKKISFTFDISWGLDNVEEILDVLDEYNVKATFFVVGGWIDYDLKNAEMVKEIHKRGHEIGNHSNMHPDMSKISKDRIIKELEATSAKIKNITNEDVKLFRCPSGAYNNLLIDTAQGLNYYVIQWDVDSIDWKSEGSEIEYNRVIDKTKAGSILLFHNDAKYTPKNIPRIIQYFKSKGYEIVKVGDLIYKENYKIDSLGVQKLMNQ</sequence>
<keyword evidence="1" id="KW-1133">Transmembrane helix</keyword>
<name>A0A2S6FXS3_9CLOT</name>
<dbReference type="EMBL" id="PTIS01000009">
    <property type="protein sequence ID" value="PPK48223.1"/>
    <property type="molecule type" value="Genomic_DNA"/>
</dbReference>
<dbReference type="PANTHER" id="PTHR10587:SF128">
    <property type="entry name" value="POLYSACCHARIDE DEACETYLASE PDAB-RELATED"/>
    <property type="match status" value="1"/>
</dbReference>
<dbReference type="CDD" id="cd10917">
    <property type="entry name" value="CE4_NodB_like_6s_7s"/>
    <property type="match status" value="1"/>
</dbReference>
<dbReference type="Proteomes" id="UP000239863">
    <property type="component" value="Unassembled WGS sequence"/>
</dbReference>
<dbReference type="InterPro" id="IPR050248">
    <property type="entry name" value="Polysacc_deacetylase_ArnD"/>
</dbReference>
<dbReference type="InterPro" id="IPR011330">
    <property type="entry name" value="Glyco_hydro/deAcase_b/a-brl"/>
</dbReference>
<proteinExistence type="predicted"/>
<dbReference type="NCBIfam" id="TIGR02764">
    <property type="entry name" value="spore_ybaN_pdaB"/>
    <property type="match status" value="1"/>
</dbReference>
<dbReference type="Gene3D" id="3.20.20.370">
    <property type="entry name" value="Glycoside hydrolase/deacetylase"/>
    <property type="match status" value="1"/>
</dbReference>
<dbReference type="AlphaFoldDB" id="A0A2S6FXS3"/>
<feature type="domain" description="NodB homology" evidence="2">
    <location>
        <begin position="55"/>
        <end position="235"/>
    </location>
</feature>
<dbReference type="PANTHER" id="PTHR10587">
    <property type="entry name" value="GLYCOSYL TRANSFERASE-RELATED"/>
    <property type="match status" value="1"/>
</dbReference>
<dbReference type="STRING" id="37659.GCA_000703125_02299"/>
<dbReference type="InterPro" id="IPR002509">
    <property type="entry name" value="NODB_dom"/>
</dbReference>
<evidence type="ECO:0000259" key="2">
    <source>
        <dbReference type="PROSITE" id="PS51677"/>
    </source>
</evidence>
<feature type="transmembrane region" description="Helical" evidence="1">
    <location>
        <begin position="12"/>
        <end position="30"/>
    </location>
</feature>
<dbReference type="GO" id="GO:0016020">
    <property type="term" value="C:membrane"/>
    <property type="evidence" value="ECO:0007669"/>
    <property type="project" value="TreeGrafter"/>
</dbReference>
<keyword evidence="1" id="KW-0812">Transmembrane</keyword>
<comment type="caution">
    <text evidence="3">The sequence shown here is derived from an EMBL/GenBank/DDBJ whole genome shotgun (WGS) entry which is preliminary data.</text>
</comment>
<organism evidence="3 4">
    <name type="scientific">Clostridium algidicarnis DSM 15099</name>
    <dbReference type="NCBI Taxonomy" id="1121295"/>
    <lineage>
        <taxon>Bacteria</taxon>
        <taxon>Bacillati</taxon>
        <taxon>Bacillota</taxon>
        <taxon>Clostridia</taxon>
        <taxon>Eubacteriales</taxon>
        <taxon>Clostridiaceae</taxon>
        <taxon>Clostridium</taxon>
    </lineage>
</organism>
<dbReference type="GO" id="GO:0005975">
    <property type="term" value="P:carbohydrate metabolic process"/>
    <property type="evidence" value="ECO:0007669"/>
    <property type="project" value="InterPro"/>
</dbReference>
<dbReference type="SUPFAM" id="SSF88713">
    <property type="entry name" value="Glycoside hydrolase/deacetylase"/>
    <property type="match status" value="1"/>
</dbReference>
<evidence type="ECO:0000313" key="4">
    <source>
        <dbReference type="Proteomes" id="UP000239863"/>
    </source>
</evidence>
<gene>
    <name evidence="3" type="ORF">BD821_10990</name>
</gene>
<accession>A0A2S6FXS3</accession>
<protein>
    <submittedName>
        <fullName evidence="3">Polysaccharide deacetylase family sporulation protein PdaB</fullName>
    </submittedName>
</protein>
<dbReference type="PROSITE" id="PS51677">
    <property type="entry name" value="NODB"/>
    <property type="match status" value="1"/>
</dbReference>
<evidence type="ECO:0000313" key="3">
    <source>
        <dbReference type="EMBL" id="PPK48223.1"/>
    </source>
</evidence>
<reference evidence="3 4" key="1">
    <citation type="submission" date="2018-02" db="EMBL/GenBank/DDBJ databases">
        <title>Genomic Encyclopedia of Archaeal and Bacterial Type Strains, Phase II (KMG-II): from individual species to whole genera.</title>
        <authorList>
            <person name="Goeker M."/>
        </authorList>
    </citation>
    <scope>NUCLEOTIDE SEQUENCE [LARGE SCALE GENOMIC DNA]</scope>
    <source>
        <strain evidence="3 4">DSM 15099</strain>
    </source>
</reference>
<evidence type="ECO:0000256" key="1">
    <source>
        <dbReference type="SAM" id="Phobius"/>
    </source>
</evidence>
<dbReference type="GO" id="GO:0016810">
    <property type="term" value="F:hydrolase activity, acting on carbon-nitrogen (but not peptide) bonds"/>
    <property type="evidence" value="ECO:0007669"/>
    <property type="project" value="InterPro"/>
</dbReference>
<dbReference type="Pfam" id="PF01522">
    <property type="entry name" value="Polysacc_deac_1"/>
    <property type="match status" value="1"/>
</dbReference>
<keyword evidence="1" id="KW-0472">Membrane</keyword>